<name>A0ABU4WE89_9BACT</name>
<dbReference type="Gene3D" id="3.80.30.20">
    <property type="entry name" value="tm_1862 like domain"/>
    <property type="match status" value="1"/>
</dbReference>
<dbReference type="PANTHER" id="PTHR11918:SF45">
    <property type="entry name" value="THREONYLCARBAMOYLADENOSINE TRNA METHYLTHIOTRANSFERASE"/>
    <property type="match status" value="1"/>
</dbReference>
<feature type="domain" description="Radical SAM core" evidence="9">
    <location>
        <begin position="148"/>
        <end position="376"/>
    </location>
</feature>
<evidence type="ECO:0000256" key="4">
    <source>
        <dbReference type="ARBA" id="ARBA00022691"/>
    </source>
</evidence>
<sequence length="441" mass="48608">MKAYIYTLGCRVNQSESMMIADSLASLGVEISSAPEDADLMVVNSCALTESAEAKTRRAIKDFRRKNPNAKICATGCYAQTNAESLREVGVGLIVSNARKSDVPRLAYEFALSGRAEQSEYFNSQNAEARFLEKLNYSQKDLGFLGDTPVSDRANLKIQDGCDNACAYCIIPRARGLPRSRSVEDIVKDAENLVSRGVAEIILTGINLSKFSGSLASLANRINSIQGIKRIAFGSIEPPVKEVEILCAMMKDSSHKLARHFHISLQSACSKTLKNMGRKYGVGDFFGMVDFIKSADENIGIGTDVICGFPEESEEDFEETFENIKKSKLNFLHVFTYSPRPGTLAALKPQVPMPIRKRRSDALRVLGETLKRKFFESQEGREEFVLLENQLPSGVYLGYASNYVQTAVKIGKSGLKNQMCRVKIGTPIGSGRVKAEFLELV</sequence>
<dbReference type="Pfam" id="PF04055">
    <property type="entry name" value="Radical_SAM"/>
    <property type="match status" value="1"/>
</dbReference>
<evidence type="ECO:0000259" key="9">
    <source>
        <dbReference type="PROSITE" id="PS51918"/>
    </source>
</evidence>
<dbReference type="Proteomes" id="UP001275932">
    <property type="component" value="Unassembled WGS sequence"/>
</dbReference>
<dbReference type="SFLD" id="SFLDG01082">
    <property type="entry name" value="B12-binding_domain_containing"/>
    <property type="match status" value="1"/>
</dbReference>
<evidence type="ECO:0000256" key="5">
    <source>
        <dbReference type="ARBA" id="ARBA00022723"/>
    </source>
</evidence>
<dbReference type="InterPro" id="IPR006638">
    <property type="entry name" value="Elp3/MiaA/NifB-like_rSAM"/>
</dbReference>
<dbReference type="InterPro" id="IPR007197">
    <property type="entry name" value="rSAM"/>
</dbReference>
<protein>
    <submittedName>
        <fullName evidence="10">tRNA (N(6)-L-threonylcarbamoyladenosine(37)-C(2))-methylthiotransferase MtaB</fullName>
    </submittedName>
</protein>
<dbReference type="PANTHER" id="PTHR11918">
    <property type="entry name" value="RADICAL SAM PROTEINS"/>
    <property type="match status" value="1"/>
</dbReference>
<keyword evidence="2" id="KW-0004">4Fe-4S</keyword>
<dbReference type="SUPFAM" id="SSF102114">
    <property type="entry name" value="Radical SAM enzymes"/>
    <property type="match status" value="1"/>
</dbReference>
<comment type="cofactor">
    <cofactor evidence="1">
        <name>[4Fe-4S] cluster</name>
        <dbReference type="ChEBI" id="CHEBI:49883"/>
    </cofactor>
</comment>
<evidence type="ECO:0000256" key="3">
    <source>
        <dbReference type="ARBA" id="ARBA00022679"/>
    </source>
</evidence>
<evidence type="ECO:0000256" key="1">
    <source>
        <dbReference type="ARBA" id="ARBA00001966"/>
    </source>
</evidence>
<dbReference type="InterPro" id="IPR013848">
    <property type="entry name" value="Methylthiotransferase_N"/>
</dbReference>
<reference evidence="10 11" key="1">
    <citation type="submission" date="2022-03" db="EMBL/GenBank/DDBJ databases">
        <title>Novel taxa within the pig intestine.</title>
        <authorList>
            <person name="Wylensek D."/>
            <person name="Bishof K."/>
            <person name="Afrizal A."/>
            <person name="Clavel T."/>
        </authorList>
    </citation>
    <scope>NUCLEOTIDE SEQUENCE [LARGE SCALE GENOMIC DNA]</scope>
    <source>
        <strain evidence="10 11">CLA-KB-P66</strain>
    </source>
</reference>
<keyword evidence="11" id="KW-1185">Reference proteome</keyword>
<evidence type="ECO:0000256" key="7">
    <source>
        <dbReference type="ARBA" id="ARBA00023014"/>
    </source>
</evidence>
<evidence type="ECO:0000259" key="8">
    <source>
        <dbReference type="PROSITE" id="PS51449"/>
    </source>
</evidence>
<keyword evidence="6" id="KW-0408">Iron</keyword>
<dbReference type="PROSITE" id="PS51918">
    <property type="entry name" value="RADICAL_SAM"/>
    <property type="match status" value="1"/>
</dbReference>
<dbReference type="InterPro" id="IPR006467">
    <property type="entry name" value="MiaB-like_bact"/>
</dbReference>
<dbReference type="RefSeq" id="WP_370396318.1">
    <property type="nucleotide sequence ID" value="NZ_JALBUT010000001.1"/>
</dbReference>
<dbReference type="Pfam" id="PF00919">
    <property type="entry name" value="UPF0004"/>
    <property type="match status" value="1"/>
</dbReference>
<dbReference type="NCBIfam" id="TIGR01579">
    <property type="entry name" value="MiaB-like-C"/>
    <property type="match status" value="1"/>
</dbReference>
<dbReference type="InterPro" id="IPR020612">
    <property type="entry name" value="Methylthiotransferase_CS"/>
</dbReference>
<accession>A0ABU4WE89</accession>
<keyword evidence="3" id="KW-0808">Transferase</keyword>
<dbReference type="InterPro" id="IPR023404">
    <property type="entry name" value="rSAM_horseshoe"/>
</dbReference>
<dbReference type="Gene3D" id="3.40.50.12160">
    <property type="entry name" value="Methylthiotransferase, N-terminal domain"/>
    <property type="match status" value="1"/>
</dbReference>
<evidence type="ECO:0000313" key="10">
    <source>
        <dbReference type="EMBL" id="MDX8414872.1"/>
    </source>
</evidence>
<dbReference type="InterPro" id="IPR058240">
    <property type="entry name" value="rSAM_sf"/>
</dbReference>
<evidence type="ECO:0000256" key="2">
    <source>
        <dbReference type="ARBA" id="ARBA00022485"/>
    </source>
</evidence>
<dbReference type="EMBL" id="JALBUT010000001">
    <property type="protein sequence ID" value="MDX8414872.1"/>
    <property type="molecule type" value="Genomic_DNA"/>
</dbReference>
<dbReference type="SMART" id="SM00729">
    <property type="entry name" value="Elp3"/>
    <property type="match status" value="1"/>
</dbReference>
<organism evidence="10 11">
    <name type="scientific">Intestinicryptomonas porci</name>
    <dbReference type="NCBI Taxonomy" id="2926320"/>
    <lineage>
        <taxon>Bacteria</taxon>
        <taxon>Pseudomonadati</taxon>
        <taxon>Verrucomicrobiota</taxon>
        <taxon>Opitutia</taxon>
        <taxon>Opitutales</taxon>
        <taxon>Intestinicryptomonaceae</taxon>
        <taxon>Intestinicryptomonas</taxon>
    </lineage>
</organism>
<dbReference type="PROSITE" id="PS51449">
    <property type="entry name" value="MTTASE_N"/>
    <property type="match status" value="1"/>
</dbReference>
<dbReference type="NCBIfam" id="TIGR00089">
    <property type="entry name" value="MiaB/RimO family radical SAM methylthiotransferase"/>
    <property type="match status" value="1"/>
</dbReference>
<dbReference type="InterPro" id="IPR038135">
    <property type="entry name" value="Methylthiotransferase_N_sf"/>
</dbReference>
<keyword evidence="4" id="KW-0949">S-adenosyl-L-methionine</keyword>
<keyword evidence="7" id="KW-0411">Iron-sulfur</keyword>
<gene>
    <name evidence="10" type="primary">mtaB</name>
    <name evidence="10" type="ORF">MOX91_01550</name>
</gene>
<feature type="domain" description="MTTase N-terminal" evidence="8">
    <location>
        <begin position="1"/>
        <end position="112"/>
    </location>
</feature>
<comment type="caution">
    <text evidence="10">The sequence shown here is derived from an EMBL/GenBank/DDBJ whole genome shotgun (WGS) entry which is preliminary data.</text>
</comment>
<keyword evidence="5" id="KW-0479">Metal-binding</keyword>
<dbReference type="PROSITE" id="PS01278">
    <property type="entry name" value="MTTASE_RADICAL"/>
    <property type="match status" value="1"/>
</dbReference>
<dbReference type="InterPro" id="IPR005839">
    <property type="entry name" value="Methylthiotransferase"/>
</dbReference>
<proteinExistence type="predicted"/>
<dbReference type="SFLD" id="SFLDS00029">
    <property type="entry name" value="Radical_SAM"/>
    <property type="match status" value="1"/>
</dbReference>
<evidence type="ECO:0000256" key="6">
    <source>
        <dbReference type="ARBA" id="ARBA00023004"/>
    </source>
</evidence>
<evidence type="ECO:0000313" key="11">
    <source>
        <dbReference type="Proteomes" id="UP001275932"/>
    </source>
</evidence>